<keyword evidence="2" id="KW-1185">Reference proteome</keyword>
<gene>
    <name evidence="1" type="ORF">GA0070616_4588</name>
</gene>
<proteinExistence type="predicted"/>
<evidence type="ECO:0000313" key="1">
    <source>
        <dbReference type="EMBL" id="SCL32915.1"/>
    </source>
</evidence>
<reference evidence="1 2" key="1">
    <citation type="submission" date="2016-06" db="EMBL/GenBank/DDBJ databases">
        <authorList>
            <person name="Kjaerup R.B."/>
            <person name="Dalgaard T.S."/>
            <person name="Juul-Madsen H.R."/>
        </authorList>
    </citation>
    <scope>NUCLEOTIDE SEQUENCE [LARGE SCALE GENOMIC DNA]</scope>
    <source>
        <strain evidence="1 2">DSM 43818</strain>
    </source>
</reference>
<name>A0A1C6SUU9_9ACTN</name>
<accession>A0A1C6SUU9</accession>
<dbReference type="AlphaFoldDB" id="A0A1C6SUU9"/>
<sequence length="89" mass="10048">MSAYRCAVLVALNEDDAQHWRGYVAADRVVLTVEQGPRLVEGLRVTVVFVTPDAQRGERFCEVRAALRRNLAMMRGASRAFHYLSAEPR</sequence>
<dbReference type="RefSeq" id="WP_091086781.1">
    <property type="nucleotide sequence ID" value="NZ_FMHT01000003.1"/>
</dbReference>
<dbReference type="EMBL" id="FMHT01000003">
    <property type="protein sequence ID" value="SCL32915.1"/>
    <property type="molecule type" value="Genomic_DNA"/>
</dbReference>
<protein>
    <submittedName>
        <fullName evidence="1">Uncharacterized protein</fullName>
    </submittedName>
</protein>
<dbReference type="STRING" id="145857.GA0070616_4588"/>
<dbReference type="OrthoDB" id="9908311at2"/>
<dbReference type="Proteomes" id="UP000199699">
    <property type="component" value="Unassembled WGS sequence"/>
</dbReference>
<organism evidence="1 2">
    <name type="scientific">Micromonospora nigra</name>
    <dbReference type="NCBI Taxonomy" id="145857"/>
    <lineage>
        <taxon>Bacteria</taxon>
        <taxon>Bacillati</taxon>
        <taxon>Actinomycetota</taxon>
        <taxon>Actinomycetes</taxon>
        <taxon>Micromonosporales</taxon>
        <taxon>Micromonosporaceae</taxon>
        <taxon>Micromonospora</taxon>
    </lineage>
</organism>
<evidence type="ECO:0000313" key="2">
    <source>
        <dbReference type="Proteomes" id="UP000199699"/>
    </source>
</evidence>